<accession>A0A8A3S9P2</accession>
<feature type="transmembrane region" description="Helical" evidence="1">
    <location>
        <begin position="73"/>
        <end position="95"/>
    </location>
</feature>
<protein>
    <submittedName>
        <fullName evidence="2">DUF4013 domain-containing protein</fullName>
    </submittedName>
</protein>
<dbReference type="RefSeq" id="WP_265581250.1">
    <property type="nucleotide sequence ID" value="NZ_CP036172.1"/>
</dbReference>
<proteinExistence type="predicted"/>
<dbReference type="EMBL" id="CP036172">
    <property type="protein sequence ID" value="QSZ68291.1"/>
    <property type="molecule type" value="Genomic_DNA"/>
</dbReference>
<feature type="transmembrane region" description="Helical" evidence="1">
    <location>
        <begin position="145"/>
        <end position="172"/>
    </location>
</feature>
<feature type="transmembrane region" description="Helical" evidence="1">
    <location>
        <begin position="178"/>
        <end position="201"/>
    </location>
</feature>
<dbReference type="GeneID" id="76425245"/>
<feature type="transmembrane region" description="Helical" evidence="1">
    <location>
        <begin position="101"/>
        <end position="133"/>
    </location>
</feature>
<feature type="transmembrane region" description="Helical" evidence="1">
    <location>
        <begin position="22"/>
        <end position="42"/>
    </location>
</feature>
<reference evidence="2" key="2">
    <citation type="submission" date="2019-02" db="EMBL/GenBank/DDBJ databases">
        <authorList>
            <person name="Chen S.-C."/>
            <person name="Chien H.-H."/>
            <person name="Lai M.-C."/>
        </authorList>
    </citation>
    <scope>NUCLEOTIDE SEQUENCE</scope>
    <source>
        <strain evidence="2">N2F9704</strain>
    </source>
</reference>
<evidence type="ECO:0000313" key="3">
    <source>
        <dbReference type="Proteomes" id="UP001042704"/>
    </source>
</evidence>
<keyword evidence="1" id="KW-1133">Transmembrane helix</keyword>
<name>A0A8A3S9P2_9EURY</name>
<keyword evidence="1" id="KW-0472">Membrane</keyword>
<dbReference type="Pfam" id="PF13197">
    <property type="entry name" value="DUF4013"/>
    <property type="match status" value="1"/>
</dbReference>
<gene>
    <name evidence="2" type="ORF">RJ40_12705</name>
</gene>
<evidence type="ECO:0000256" key="1">
    <source>
        <dbReference type="SAM" id="Phobius"/>
    </source>
</evidence>
<dbReference type="Proteomes" id="UP001042704">
    <property type="component" value="Chromosome"/>
</dbReference>
<keyword evidence="1" id="KW-0812">Transmembrane</keyword>
<sequence length="220" mass="23871">MDYGSMLGDSFEYAKEAVWGKWLKWVFLFISMIIFPLFMGYLMEIYRGKTPAPEFEDWVKLLIDGIKLFIVELIYSIPLLIVAVVFFGGSIALMAGGGSDAAVAAAIGGMLLGILVMIVVGFLVGLIAAFGFIRFARTDSFGEAFNISAILAHIGAVGWGSYIIALIVLWVVTVVIGLVIGIIMSIPFIGWVIAIFLYPVLGIFTARYMTLIYDSAAAPA</sequence>
<dbReference type="KEGG" id="maqe:RJ40_12705"/>
<dbReference type="AlphaFoldDB" id="A0A8A3S9P2"/>
<organism evidence="2 3">
    <name type="scientific">Methanofollis aquaemaris</name>
    <dbReference type="NCBI Taxonomy" id="126734"/>
    <lineage>
        <taxon>Archaea</taxon>
        <taxon>Methanobacteriati</taxon>
        <taxon>Methanobacteriota</taxon>
        <taxon>Stenosarchaea group</taxon>
        <taxon>Methanomicrobia</taxon>
        <taxon>Methanomicrobiales</taxon>
        <taxon>Methanomicrobiaceae</taxon>
        <taxon>Methanofollis</taxon>
    </lineage>
</organism>
<dbReference type="InterPro" id="IPR025098">
    <property type="entry name" value="DUF4013"/>
</dbReference>
<reference evidence="2" key="1">
    <citation type="journal article" date="2001" name="Int. J. Syst. Evol. Microbiol.">
        <title>Methanofollis aquaemaris sp. nov., a methanogen isolated from an aquaculture fish pond.</title>
        <authorList>
            <person name="Lai M.C."/>
            <person name="Chen S.C."/>
        </authorList>
    </citation>
    <scope>NUCLEOTIDE SEQUENCE</scope>
    <source>
        <strain evidence="2">N2F9704</strain>
    </source>
</reference>
<keyword evidence="3" id="KW-1185">Reference proteome</keyword>
<evidence type="ECO:0000313" key="2">
    <source>
        <dbReference type="EMBL" id="QSZ68291.1"/>
    </source>
</evidence>